<feature type="transmembrane region" description="Helical" evidence="1">
    <location>
        <begin position="56"/>
        <end position="77"/>
    </location>
</feature>
<organism evidence="2 3">
    <name type="scientific">Mycobacterium intermedium</name>
    <dbReference type="NCBI Taxonomy" id="28445"/>
    <lineage>
        <taxon>Bacteria</taxon>
        <taxon>Bacillati</taxon>
        <taxon>Actinomycetota</taxon>
        <taxon>Actinomycetes</taxon>
        <taxon>Mycobacteriales</taxon>
        <taxon>Mycobacteriaceae</taxon>
        <taxon>Mycobacterium</taxon>
        <taxon>Mycobacterium simiae complex</taxon>
    </lineage>
</organism>
<dbReference type="NCBIfam" id="NF041247">
    <property type="entry name" value="UsfY"/>
    <property type="match status" value="1"/>
</dbReference>
<comment type="caution">
    <text evidence="2">The sequence shown here is derived from an EMBL/GenBank/DDBJ whole genome shotgun (WGS) entry which is preliminary data.</text>
</comment>
<dbReference type="OrthoDB" id="4741344at2"/>
<keyword evidence="1" id="KW-0812">Transmembrane</keyword>
<dbReference type="EMBL" id="MVHT01000051">
    <property type="protein sequence ID" value="ORB00878.1"/>
    <property type="molecule type" value="Genomic_DNA"/>
</dbReference>
<name>A0A1E3SBB3_MYCIE</name>
<gene>
    <name evidence="2" type="ORF">BST27_18090</name>
</gene>
<evidence type="ECO:0000313" key="2">
    <source>
        <dbReference type="EMBL" id="ORB00878.1"/>
    </source>
</evidence>
<dbReference type="STRING" id="28445.BHQ20_18020"/>
<dbReference type="Proteomes" id="UP000192739">
    <property type="component" value="Unassembled WGS sequence"/>
</dbReference>
<keyword evidence="1" id="KW-0472">Membrane</keyword>
<dbReference type="AlphaFoldDB" id="A0A1E3SBB3"/>
<feature type="transmembrane region" description="Helical" evidence="1">
    <location>
        <begin position="27"/>
        <end position="50"/>
    </location>
</feature>
<accession>A0A1E3SBB3</accession>
<proteinExistence type="predicted"/>
<reference evidence="2 3" key="1">
    <citation type="submission" date="2017-02" db="EMBL/GenBank/DDBJ databases">
        <title>The new phylogeny of genus Mycobacterium.</title>
        <authorList>
            <person name="Tortoli E."/>
            <person name="Trovato A."/>
            <person name="Cirillo D.M."/>
        </authorList>
    </citation>
    <scope>NUCLEOTIDE SEQUENCE [LARGE SCALE GENOMIC DNA]</scope>
    <source>
        <strain evidence="2 3">DSM 44049</strain>
    </source>
</reference>
<keyword evidence="3" id="KW-1185">Reference proteome</keyword>
<dbReference type="RefSeq" id="WP_069420451.1">
    <property type="nucleotide sequence ID" value="NZ_CBCRZH010000020.1"/>
</dbReference>
<evidence type="ECO:0000313" key="3">
    <source>
        <dbReference type="Proteomes" id="UP000192739"/>
    </source>
</evidence>
<keyword evidence="1" id="KW-1133">Transmembrane helix</keyword>
<dbReference type="InterPro" id="IPR049606">
    <property type="entry name" value="UsfY-like"/>
</dbReference>
<protein>
    <submittedName>
        <fullName evidence="2">UsfY protein</fullName>
    </submittedName>
</protein>
<sequence length="105" mass="11778">MGDTHHDPTDYLRTTLPHAGLVMKDNFFWPGLILFAVSAFGMISTAVAAGYRHYEWLATTIVISALGLIAGALWFAVENRRVSRIEERFYAAHPESRPRQRATSS</sequence>
<evidence type="ECO:0000256" key="1">
    <source>
        <dbReference type="SAM" id="Phobius"/>
    </source>
</evidence>